<dbReference type="EMBL" id="CP137578">
    <property type="protein sequence ID" value="WOX27265.1"/>
    <property type="molecule type" value="Genomic_DNA"/>
</dbReference>
<proteinExistence type="predicted"/>
<dbReference type="InterPro" id="IPR004358">
    <property type="entry name" value="Sig_transdc_His_kin-like_C"/>
</dbReference>
<dbReference type="CDD" id="cd00082">
    <property type="entry name" value="HisKA"/>
    <property type="match status" value="1"/>
</dbReference>
<name>A0A8I2KL23_9GAMM</name>
<dbReference type="Proteomes" id="UP001304419">
    <property type="component" value="Chromosome 1"/>
</dbReference>
<evidence type="ECO:0000259" key="12">
    <source>
        <dbReference type="PROSITE" id="PS50885"/>
    </source>
</evidence>
<dbReference type="PRINTS" id="PR00344">
    <property type="entry name" value="BCTRLSENSOR"/>
</dbReference>
<keyword evidence="6" id="KW-0808">Transferase</keyword>
<feature type="transmembrane region" description="Helical" evidence="10">
    <location>
        <begin position="134"/>
        <end position="152"/>
    </location>
</feature>
<reference evidence="13" key="1">
    <citation type="submission" date="2019-10" db="EMBL/GenBank/DDBJ databases">
        <authorList>
            <person name="Paulsen S."/>
        </authorList>
    </citation>
    <scope>NUCLEOTIDE SEQUENCE</scope>
    <source>
        <strain evidence="13">LMG 19692</strain>
    </source>
</reference>
<dbReference type="InterPro" id="IPR005467">
    <property type="entry name" value="His_kinase_dom"/>
</dbReference>
<feature type="domain" description="Histidine kinase" evidence="11">
    <location>
        <begin position="213"/>
        <end position="427"/>
    </location>
</feature>
<dbReference type="Gene3D" id="3.30.565.10">
    <property type="entry name" value="Histidine kinase-like ATPase, C-terminal domain"/>
    <property type="match status" value="1"/>
</dbReference>
<evidence type="ECO:0000256" key="10">
    <source>
        <dbReference type="SAM" id="Phobius"/>
    </source>
</evidence>
<comment type="subcellular location">
    <subcellularLocation>
        <location evidence="2">Cell membrane</location>
        <topology evidence="2">Multi-pass membrane protein</topology>
    </subcellularLocation>
</comment>
<feature type="domain" description="HAMP" evidence="12">
    <location>
        <begin position="153"/>
        <end position="205"/>
    </location>
</feature>
<dbReference type="InterPro" id="IPR003661">
    <property type="entry name" value="HisK_dim/P_dom"/>
</dbReference>
<dbReference type="Pfam" id="PF00512">
    <property type="entry name" value="HisKA"/>
    <property type="match status" value="1"/>
</dbReference>
<keyword evidence="8 13" id="KW-0418">Kinase</keyword>
<dbReference type="SUPFAM" id="SSF47384">
    <property type="entry name" value="Homodimeric domain of signal transducing histidine kinase"/>
    <property type="match status" value="1"/>
</dbReference>
<keyword evidence="10" id="KW-1133">Transmembrane helix</keyword>
<keyword evidence="10" id="KW-0472">Membrane</keyword>
<evidence type="ECO:0000256" key="7">
    <source>
        <dbReference type="ARBA" id="ARBA00022741"/>
    </source>
</evidence>
<dbReference type="Gene3D" id="6.10.340.10">
    <property type="match status" value="1"/>
</dbReference>
<dbReference type="RefSeq" id="WP_130126134.1">
    <property type="nucleotide sequence ID" value="NZ_CBCSDF010000008.1"/>
</dbReference>
<evidence type="ECO:0000313" key="15">
    <source>
        <dbReference type="Proteomes" id="UP000646877"/>
    </source>
</evidence>
<dbReference type="PROSITE" id="PS50109">
    <property type="entry name" value="HIS_KIN"/>
    <property type="match status" value="1"/>
</dbReference>
<evidence type="ECO:0000256" key="6">
    <source>
        <dbReference type="ARBA" id="ARBA00022679"/>
    </source>
</evidence>
<keyword evidence="9" id="KW-0067">ATP-binding</keyword>
<dbReference type="GO" id="GO:0005886">
    <property type="term" value="C:plasma membrane"/>
    <property type="evidence" value="ECO:0007669"/>
    <property type="project" value="UniProtKB-SubCell"/>
</dbReference>
<sequence length="428" mass="48528">MKKLYIYLLAGALISIFALGWVIDTYNQQTAPLEDSFEWQSKLITGLAKQVANIEQEERENATALIAQQFDINIRYKDGDTLAMPPELKQQMLLPDGLVIENENVYLLKTTPEMAPDYVELEWEPQVEQADYDVLLTLFFYGGICAILWFILSPLVKRLIVLNTAAKHFASGNLSARIAPNHFTYIRDLENTFNRMASQIEKLMAENKLMASSLSHDIRTPVACLRFGLDAALDESDIDAIHDYLARMEKDLDQMEDMLSSYLSFATLEQKSHLLKHEVTTLSRYGQDLMQQMQPKLQKNQLSGRVEIPEHLMIHGDLHWLARAVSNLISNACDFATACVLLSAHRTEHWLIITVEDDGPGIARQNWDKVFSPFFQEQTHRNRAGKSYGLGLAIVAKVMDWHHGTATVSQSERLGGAKFVLSLPCKEK</sequence>
<gene>
    <name evidence="13" type="ORF">F9Y85_02225</name>
    <name evidence="14" type="ORF">R5H13_11335</name>
</gene>
<feature type="transmembrane region" description="Helical" evidence="10">
    <location>
        <begin position="5"/>
        <end position="23"/>
    </location>
</feature>
<evidence type="ECO:0000259" key="11">
    <source>
        <dbReference type="PROSITE" id="PS50109"/>
    </source>
</evidence>
<dbReference type="CDD" id="cd06225">
    <property type="entry name" value="HAMP"/>
    <property type="match status" value="1"/>
</dbReference>
<dbReference type="InterPro" id="IPR003594">
    <property type="entry name" value="HATPase_dom"/>
</dbReference>
<evidence type="ECO:0000256" key="1">
    <source>
        <dbReference type="ARBA" id="ARBA00000085"/>
    </source>
</evidence>
<comment type="catalytic activity">
    <reaction evidence="1">
        <text>ATP + protein L-histidine = ADP + protein N-phospho-L-histidine.</text>
        <dbReference type="EC" id="2.7.13.3"/>
    </reaction>
</comment>
<dbReference type="EC" id="2.7.13.3" evidence="3"/>
<dbReference type="InterPro" id="IPR003660">
    <property type="entry name" value="HAMP_dom"/>
</dbReference>
<dbReference type="EMBL" id="WEIA01000001">
    <property type="protein sequence ID" value="NLR20151.1"/>
    <property type="molecule type" value="Genomic_DNA"/>
</dbReference>
<evidence type="ECO:0000313" key="16">
    <source>
        <dbReference type="Proteomes" id="UP001304419"/>
    </source>
</evidence>
<dbReference type="InterPro" id="IPR050980">
    <property type="entry name" value="2C_sensor_his_kinase"/>
</dbReference>
<dbReference type="InterPro" id="IPR036890">
    <property type="entry name" value="HATPase_C_sf"/>
</dbReference>
<dbReference type="InterPro" id="IPR036097">
    <property type="entry name" value="HisK_dim/P_sf"/>
</dbReference>
<keyword evidence="10" id="KW-0812">Transmembrane</keyword>
<dbReference type="GO" id="GO:0005524">
    <property type="term" value="F:ATP binding"/>
    <property type="evidence" value="ECO:0007669"/>
    <property type="project" value="UniProtKB-KW"/>
</dbReference>
<keyword evidence="16" id="KW-1185">Reference proteome</keyword>
<dbReference type="SMART" id="SM00304">
    <property type="entry name" value="HAMP"/>
    <property type="match status" value="1"/>
</dbReference>
<keyword evidence="7" id="KW-0547">Nucleotide-binding</keyword>
<keyword evidence="5" id="KW-0597">Phosphoprotein</keyword>
<keyword evidence="4" id="KW-1003">Cell membrane</keyword>
<dbReference type="PANTHER" id="PTHR44936:SF10">
    <property type="entry name" value="SENSOR PROTEIN RSTB"/>
    <property type="match status" value="1"/>
</dbReference>
<evidence type="ECO:0000256" key="8">
    <source>
        <dbReference type="ARBA" id="ARBA00022777"/>
    </source>
</evidence>
<evidence type="ECO:0000313" key="13">
    <source>
        <dbReference type="EMBL" id="NLR20151.1"/>
    </source>
</evidence>
<dbReference type="AlphaFoldDB" id="A0A8I2KL23"/>
<accession>A0A8I2KL23</accession>
<dbReference type="SMART" id="SM00387">
    <property type="entry name" value="HATPase_c"/>
    <property type="match status" value="1"/>
</dbReference>
<organism evidence="13 15">
    <name type="scientific">Pseudoalteromonas maricaloris</name>
    <dbReference type="NCBI Taxonomy" id="184924"/>
    <lineage>
        <taxon>Bacteria</taxon>
        <taxon>Pseudomonadati</taxon>
        <taxon>Pseudomonadota</taxon>
        <taxon>Gammaproteobacteria</taxon>
        <taxon>Alteromonadales</taxon>
        <taxon>Pseudoalteromonadaceae</taxon>
        <taxon>Pseudoalteromonas</taxon>
    </lineage>
</organism>
<dbReference type="Gene3D" id="1.10.287.130">
    <property type="match status" value="1"/>
</dbReference>
<evidence type="ECO:0000256" key="5">
    <source>
        <dbReference type="ARBA" id="ARBA00022553"/>
    </source>
</evidence>
<dbReference type="PROSITE" id="PS50885">
    <property type="entry name" value="HAMP"/>
    <property type="match status" value="1"/>
</dbReference>
<dbReference type="Pfam" id="PF02518">
    <property type="entry name" value="HATPase_c"/>
    <property type="match status" value="1"/>
</dbReference>
<dbReference type="PANTHER" id="PTHR44936">
    <property type="entry name" value="SENSOR PROTEIN CREC"/>
    <property type="match status" value="1"/>
</dbReference>
<dbReference type="Proteomes" id="UP000646877">
    <property type="component" value="Unassembled WGS sequence"/>
</dbReference>
<dbReference type="GO" id="GO:0000155">
    <property type="term" value="F:phosphorelay sensor kinase activity"/>
    <property type="evidence" value="ECO:0007669"/>
    <property type="project" value="InterPro"/>
</dbReference>
<evidence type="ECO:0000256" key="2">
    <source>
        <dbReference type="ARBA" id="ARBA00004651"/>
    </source>
</evidence>
<protein>
    <recommendedName>
        <fullName evidence="3">histidine kinase</fullName>
        <ecNumber evidence="3">2.7.13.3</ecNumber>
    </recommendedName>
</protein>
<dbReference type="SMART" id="SM00388">
    <property type="entry name" value="HisKA"/>
    <property type="match status" value="1"/>
</dbReference>
<evidence type="ECO:0000313" key="14">
    <source>
        <dbReference type="EMBL" id="WOX27265.1"/>
    </source>
</evidence>
<evidence type="ECO:0000256" key="9">
    <source>
        <dbReference type="ARBA" id="ARBA00022840"/>
    </source>
</evidence>
<evidence type="ECO:0000256" key="4">
    <source>
        <dbReference type="ARBA" id="ARBA00022475"/>
    </source>
</evidence>
<reference evidence="14 16" key="2">
    <citation type="submission" date="2023-10" db="EMBL/GenBank/DDBJ databases">
        <title>To unveil natural product biosynthetic capacity in Pseudoalteromonas.</title>
        <authorList>
            <person name="Wang J."/>
        </authorList>
    </citation>
    <scope>NUCLEOTIDE SEQUENCE [LARGE SCALE GENOMIC DNA]</scope>
    <source>
        <strain evidence="14 16">DSM 15914</strain>
    </source>
</reference>
<evidence type="ECO:0000256" key="3">
    <source>
        <dbReference type="ARBA" id="ARBA00012438"/>
    </source>
</evidence>
<dbReference type="SUPFAM" id="SSF55874">
    <property type="entry name" value="ATPase domain of HSP90 chaperone/DNA topoisomerase II/histidine kinase"/>
    <property type="match status" value="1"/>
</dbReference>